<evidence type="ECO:0000313" key="15">
    <source>
        <dbReference type="EMBL" id="MBB6444594.1"/>
    </source>
</evidence>
<evidence type="ECO:0000256" key="1">
    <source>
        <dbReference type="ARBA" id="ARBA00004651"/>
    </source>
</evidence>
<dbReference type="InterPro" id="IPR000516">
    <property type="entry name" value="Ni-dep_Hydgase_cyt-B"/>
</dbReference>
<dbReference type="Pfam" id="PF01292">
    <property type="entry name" value="Ni_hydr_CYTB"/>
    <property type="match status" value="1"/>
</dbReference>
<keyword evidence="3" id="KW-0813">Transport</keyword>
<keyword evidence="4" id="KW-1003">Cell membrane</keyword>
<evidence type="ECO:0000256" key="10">
    <source>
        <dbReference type="ARBA" id="ARBA00023004"/>
    </source>
</evidence>
<dbReference type="GO" id="GO:0009055">
    <property type="term" value="F:electron transfer activity"/>
    <property type="evidence" value="ECO:0007669"/>
    <property type="project" value="InterPro"/>
</dbReference>
<comment type="similarity">
    <text evidence="2">Belongs to the HupC/HyaC/HydC family.</text>
</comment>
<evidence type="ECO:0000256" key="7">
    <source>
        <dbReference type="ARBA" id="ARBA00022723"/>
    </source>
</evidence>
<dbReference type="PANTHER" id="PTHR30485">
    <property type="entry name" value="NI/FE-HYDROGENASE 1 B-TYPE CYTOCHROME SUBUNIT"/>
    <property type="match status" value="1"/>
</dbReference>
<dbReference type="PROSITE" id="PS00882">
    <property type="entry name" value="NI_HGENASE_CYTB_1"/>
    <property type="match status" value="1"/>
</dbReference>
<name>A0A7X0HPU5_9BACI</name>
<dbReference type="PANTHER" id="PTHR30485:SF0">
    <property type="entry name" value="NI_FE-HYDROGENASE 1 B-TYPE CYTOCHROME SUBUNIT-RELATED"/>
    <property type="match status" value="1"/>
</dbReference>
<evidence type="ECO:0000256" key="8">
    <source>
        <dbReference type="ARBA" id="ARBA00022982"/>
    </source>
</evidence>
<proteinExistence type="inferred from homology"/>
<feature type="transmembrane region" description="Helical" evidence="13">
    <location>
        <begin position="205"/>
        <end position="222"/>
    </location>
</feature>
<dbReference type="Gene3D" id="1.20.950.20">
    <property type="entry name" value="Transmembrane di-heme cytochromes, Chain C"/>
    <property type="match status" value="1"/>
</dbReference>
<dbReference type="GO" id="GO:0005506">
    <property type="term" value="F:iron ion binding"/>
    <property type="evidence" value="ECO:0007669"/>
    <property type="project" value="InterPro"/>
</dbReference>
<dbReference type="PRINTS" id="PR00161">
    <property type="entry name" value="NIHGNASECYTB"/>
</dbReference>
<feature type="domain" description="Cytochrome b561 bacterial/Ni-hydrogenase" evidence="14">
    <location>
        <begin position="35"/>
        <end position="239"/>
    </location>
</feature>
<evidence type="ECO:0000313" key="16">
    <source>
        <dbReference type="Proteomes" id="UP000531594"/>
    </source>
</evidence>
<keyword evidence="10" id="KW-0408">Iron</keyword>
<evidence type="ECO:0000259" key="14">
    <source>
        <dbReference type="Pfam" id="PF01292"/>
    </source>
</evidence>
<keyword evidence="5" id="KW-0349">Heme</keyword>
<feature type="transmembrane region" description="Helical" evidence="13">
    <location>
        <begin position="82"/>
        <end position="104"/>
    </location>
</feature>
<evidence type="ECO:0000256" key="2">
    <source>
        <dbReference type="ARBA" id="ARBA00008622"/>
    </source>
</evidence>
<dbReference type="AlphaFoldDB" id="A0A7X0HPU5"/>
<feature type="transmembrane region" description="Helical" evidence="13">
    <location>
        <begin position="42"/>
        <end position="61"/>
    </location>
</feature>
<reference evidence="15 16" key="1">
    <citation type="submission" date="2020-08" db="EMBL/GenBank/DDBJ databases">
        <title>Genomic Encyclopedia of Type Strains, Phase IV (KMG-IV): sequencing the most valuable type-strain genomes for metagenomic binning, comparative biology and taxonomic classification.</title>
        <authorList>
            <person name="Goeker M."/>
        </authorList>
    </citation>
    <scope>NUCLEOTIDE SEQUENCE [LARGE SCALE GENOMIC DNA]</scope>
    <source>
        <strain evidence="15 16">DSM 5391</strain>
    </source>
</reference>
<evidence type="ECO:0000256" key="13">
    <source>
        <dbReference type="SAM" id="Phobius"/>
    </source>
</evidence>
<organism evidence="15 16">
    <name type="scientific">Bacillus benzoevorans</name>
    <dbReference type="NCBI Taxonomy" id="1456"/>
    <lineage>
        <taxon>Bacteria</taxon>
        <taxon>Bacillati</taxon>
        <taxon>Bacillota</taxon>
        <taxon>Bacilli</taxon>
        <taxon>Bacillales</taxon>
        <taxon>Bacillaceae</taxon>
        <taxon>Bacillus</taxon>
    </lineage>
</organism>
<feature type="region of interest" description="Disordered" evidence="12">
    <location>
        <begin position="1"/>
        <end position="20"/>
    </location>
</feature>
<keyword evidence="11 13" id="KW-0472">Membrane</keyword>
<dbReference type="SUPFAM" id="SSF81342">
    <property type="entry name" value="Transmembrane di-heme cytochromes"/>
    <property type="match status" value="1"/>
</dbReference>
<keyword evidence="16" id="KW-1185">Reference proteome</keyword>
<comment type="caution">
    <text evidence="15">The sequence shown here is derived from an EMBL/GenBank/DDBJ whole genome shotgun (WGS) entry which is preliminary data.</text>
</comment>
<dbReference type="Proteomes" id="UP000531594">
    <property type="component" value="Unassembled WGS sequence"/>
</dbReference>
<accession>A0A7X0HPU5</accession>
<dbReference type="NCBIfam" id="TIGR02125">
    <property type="entry name" value="CytB-hydogenase"/>
    <property type="match status" value="1"/>
</dbReference>
<evidence type="ECO:0000256" key="12">
    <source>
        <dbReference type="SAM" id="MobiDB-lite"/>
    </source>
</evidence>
<keyword evidence="8" id="KW-0249">Electron transport</keyword>
<dbReference type="GO" id="GO:0020037">
    <property type="term" value="F:heme binding"/>
    <property type="evidence" value="ECO:0007669"/>
    <property type="project" value="TreeGrafter"/>
</dbReference>
<dbReference type="EMBL" id="JACHGK010000003">
    <property type="protein sequence ID" value="MBB6444594.1"/>
    <property type="molecule type" value="Genomic_DNA"/>
</dbReference>
<comment type="subcellular location">
    <subcellularLocation>
        <location evidence="1">Cell membrane</location>
        <topology evidence="1">Multi-pass membrane protein</topology>
    </subcellularLocation>
</comment>
<dbReference type="InterPro" id="IPR016174">
    <property type="entry name" value="Di-haem_cyt_TM"/>
</dbReference>
<dbReference type="GO" id="GO:0022904">
    <property type="term" value="P:respiratory electron transport chain"/>
    <property type="evidence" value="ECO:0007669"/>
    <property type="project" value="InterPro"/>
</dbReference>
<sequence length="255" mass="29735">MEIAKPVQSPRSETNKNKRGPKVRTVNYEVVKVYVWELPIRVFHWLNAIAIVLLIVTGIFIGNPFLSAATPEEAYYSYVMGWVRYIHFFAAFLFTLNLVVRLYWTIKGNKYTTVNPFRAAFWKETIETIKYYLFMKNKKPHYVGHNPLAQLSYLITIGLGSLIMVLTGFYLYTEPQPESFWGQMLAWVPVLFGDTSFAIRSWHHIVAWFFIIFLVVHVYMAIRDDYMQRNGTLSSIFTGYKTEAKDAVNDGEQHD</sequence>
<evidence type="ECO:0000256" key="11">
    <source>
        <dbReference type="ARBA" id="ARBA00023136"/>
    </source>
</evidence>
<keyword evidence="9 13" id="KW-1133">Transmembrane helix</keyword>
<keyword evidence="7" id="KW-0479">Metal-binding</keyword>
<dbReference type="GO" id="GO:0005886">
    <property type="term" value="C:plasma membrane"/>
    <property type="evidence" value="ECO:0007669"/>
    <property type="project" value="UniProtKB-SubCell"/>
</dbReference>
<keyword evidence="6 13" id="KW-0812">Transmembrane</keyword>
<evidence type="ECO:0000256" key="6">
    <source>
        <dbReference type="ARBA" id="ARBA00022692"/>
    </source>
</evidence>
<evidence type="ECO:0000256" key="5">
    <source>
        <dbReference type="ARBA" id="ARBA00022617"/>
    </source>
</evidence>
<dbReference type="RefSeq" id="WP_184523825.1">
    <property type="nucleotide sequence ID" value="NZ_JACHGK010000003.1"/>
</dbReference>
<protein>
    <submittedName>
        <fullName evidence="15">Ni/Fe-hydrogenase 1 B-type cytochrome subunit</fullName>
    </submittedName>
</protein>
<evidence type="ECO:0000256" key="4">
    <source>
        <dbReference type="ARBA" id="ARBA00022475"/>
    </source>
</evidence>
<feature type="transmembrane region" description="Helical" evidence="13">
    <location>
        <begin position="151"/>
        <end position="173"/>
    </location>
</feature>
<dbReference type="InterPro" id="IPR011577">
    <property type="entry name" value="Cyt_b561_bac/Ni-Hgenase"/>
</dbReference>
<dbReference type="InterPro" id="IPR051542">
    <property type="entry name" value="Hydrogenase_cytochrome"/>
</dbReference>
<dbReference type="PROSITE" id="PS00883">
    <property type="entry name" value="NI_HGENASE_CYTB_2"/>
    <property type="match status" value="1"/>
</dbReference>
<evidence type="ECO:0000256" key="3">
    <source>
        <dbReference type="ARBA" id="ARBA00022448"/>
    </source>
</evidence>
<evidence type="ECO:0000256" key="9">
    <source>
        <dbReference type="ARBA" id="ARBA00022989"/>
    </source>
</evidence>
<gene>
    <name evidence="15" type="ORF">HNR53_001203</name>
</gene>